<feature type="transmembrane region" description="Helical" evidence="1">
    <location>
        <begin position="149"/>
        <end position="168"/>
    </location>
</feature>
<accession>A0A2V1K990</accession>
<keyword evidence="1" id="KW-1133">Transmembrane helix</keyword>
<evidence type="ECO:0000313" key="4">
    <source>
        <dbReference type="Proteomes" id="UP000245283"/>
    </source>
</evidence>
<feature type="transmembrane region" description="Helical" evidence="1">
    <location>
        <begin position="203"/>
        <end position="219"/>
    </location>
</feature>
<dbReference type="AlphaFoldDB" id="A0A2V1K990"/>
<evidence type="ECO:0000259" key="2">
    <source>
        <dbReference type="Pfam" id="PF01757"/>
    </source>
</evidence>
<dbReference type="GO" id="GO:0009103">
    <property type="term" value="P:lipopolysaccharide biosynthetic process"/>
    <property type="evidence" value="ECO:0007669"/>
    <property type="project" value="TreeGrafter"/>
</dbReference>
<keyword evidence="3" id="KW-0808">Transferase</keyword>
<feature type="transmembrane region" description="Helical" evidence="1">
    <location>
        <begin position="226"/>
        <end position="245"/>
    </location>
</feature>
<dbReference type="PANTHER" id="PTHR23028:SF53">
    <property type="entry name" value="ACYL_TRANSF_3 DOMAIN-CONTAINING PROTEIN"/>
    <property type="match status" value="1"/>
</dbReference>
<gene>
    <name evidence="3" type="ORF">DD236_09245</name>
</gene>
<reference evidence="4" key="1">
    <citation type="submission" date="2018-05" db="EMBL/GenBank/DDBJ databases">
        <authorList>
            <person name="Li Y."/>
        </authorList>
    </citation>
    <scope>NUCLEOTIDE SEQUENCE [LARGE SCALE GENOMIC DNA]</scope>
    <source>
        <strain evidence="4">sk1b4</strain>
    </source>
</reference>
<feature type="transmembrane region" description="Helical" evidence="1">
    <location>
        <begin position="175"/>
        <end position="191"/>
    </location>
</feature>
<dbReference type="Proteomes" id="UP000245283">
    <property type="component" value="Unassembled WGS sequence"/>
</dbReference>
<dbReference type="Pfam" id="PF01757">
    <property type="entry name" value="Acyl_transf_3"/>
    <property type="match status" value="1"/>
</dbReference>
<organism evidence="3 4">
    <name type="scientific">Ancrocorticia populi</name>
    <dbReference type="NCBI Taxonomy" id="2175228"/>
    <lineage>
        <taxon>Bacteria</taxon>
        <taxon>Bacillati</taxon>
        <taxon>Actinomycetota</taxon>
        <taxon>Actinomycetes</taxon>
        <taxon>Actinomycetales</taxon>
        <taxon>Actinomycetaceae</taxon>
        <taxon>Ancrocorticia</taxon>
    </lineage>
</organism>
<keyword evidence="1" id="KW-0472">Membrane</keyword>
<dbReference type="InterPro" id="IPR002656">
    <property type="entry name" value="Acyl_transf_3_dom"/>
</dbReference>
<dbReference type="GO" id="GO:0016747">
    <property type="term" value="F:acyltransferase activity, transferring groups other than amino-acyl groups"/>
    <property type="evidence" value="ECO:0007669"/>
    <property type="project" value="InterPro"/>
</dbReference>
<feature type="transmembrane region" description="Helical" evidence="1">
    <location>
        <begin position="59"/>
        <end position="80"/>
    </location>
</feature>
<dbReference type="PANTHER" id="PTHR23028">
    <property type="entry name" value="ACETYLTRANSFERASE"/>
    <property type="match status" value="1"/>
</dbReference>
<dbReference type="InterPro" id="IPR050879">
    <property type="entry name" value="Acyltransferase_3"/>
</dbReference>
<evidence type="ECO:0000256" key="1">
    <source>
        <dbReference type="SAM" id="Phobius"/>
    </source>
</evidence>
<feature type="transmembrane region" description="Helical" evidence="1">
    <location>
        <begin position="322"/>
        <end position="343"/>
    </location>
</feature>
<feature type="transmembrane region" description="Helical" evidence="1">
    <location>
        <begin position="289"/>
        <end position="310"/>
    </location>
</feature>
<name>A0A2V1K990_9ACTO</name>
<keyword evidence="4" id="KW-1185">Reference proteome</keyword>
<dbReference type="OrthoDB" id="9807745at2"/>
<proteinExistence type="predicted"/>
<keyword evidence="3" id="KW-0012">Acyltransferase</keyword>
<feature type="domain" description="Acyltransferase 3" evidence="2">
    <location>
        <begin position="22"/>
        <end position="340"/>
    </location>
</feature>
<protein>
    <submittedName>
        <fullName evidence="3">Acyltransferase</fullName>
    </submittedName>
</protein>
<sequence>MPLTSGKQAPQGSPSSPRFYLLDFARFLAALAVVFYHFVSRDADQWPRSTRGMFPDLSIISSYGYLGVQLFFIVSGFVILMSTEGRTVSSFAAARAARIFPAYWLAVIATACLRTWTAPELGDGVTVPQVLVNLTMFQVPADVSHVDDVYWTLWIELVFYIIMACLMAAKVTYRGYTIFLAVYPSLMLLVAESEDLRLIDITGAKYFSFFALGMCLYLIHKHGSKFELWLLFAFNAAIGIHNTLYFSVPNEPTDGRFVTDVGVAIVVVAIIALMTVLTLTPFKHRGYTWMTKAGALTYPLYLTHHYWGLWLIGRLEPTMGRWLTLAIAVAASLIVAYMLERWVERPVRPRMRRLLQRVLS</sequence>
<feature type="transmembrane region" description="Helical" evidence="1">
    <location>
        <begin position="20"/>
        <end position="39"/>
    </location>
</feature>
<dbReference type="EMBL" id="QETB01000004">
    <property type="protein sequence ID" value="PWF26238.1"/>
    <property type="molecule type" value="Genomic_DNA"/>
</dbReference>
<feature type="transmembrane region" description="Helical" evidence="1">
    <location>
        <begin position="257"/>
        <end position="277"/>
    </location>
</feature>
<dbReference type="GO" id="GO:0016020">
    <property type="term" value="C:membrane"/>
    <property type="evidence" value="ECO:0007669"/>
    <property type="project" value="TreeGrafter"/>
</dbReference>
<keyword evidence="1" id="KW-0812">Transmembrane</keyword>
<evidence type="ECO:0000313" key="3">
    <source>
        <dbReference type="EMBL" id="PWF26238.1"/>
    </source>
</evidence>
<comment type="caution">
    <text evidence="3">The sequence shown here is derived from an EMBL/GenBank/DDBJ whole genome shotgun (WGS) entry which is preliminary data.</text>
</comment>